<keyword evidence="2" id="KW-1015">Disulfide bond</keyword>
<keyword evidence="7" id="KW-1185">Reference proteome</keyword>
<dbReference type="AlphaFoldDB" id="A0ABD3UDQ9"/>
<feature type="signal peptide" evidence="4">
    <location>
        <begin position="1"/>
        <end position="18"/>
    </location>
</feature>
<keyword evidence="3" id="KW-1133">Transmembrane helix</keyword>
<evidence type="ECO:0000256" key="4">
    <source>
        <dbReference type="SAM" id="SignalP"/>
    </source>
</evidence>
<dbReference type="Pfam" id="PF00094">
    <property type="entry name" value="VWD"/>
    <property type="match status" value="1"/>
</dbReference>
<feature type="domain" description="VWFD" evidence="5">
    <location>
        <begin position="411"/>
        <end position="582"/>
    </location>
</feature>
<feature type="chain" id="PRO_5044821460" description="VWFD domain-containing protein" evidence="4">
    <location>
        <begin position="19"/>
        <end position="1060"/>
    </location>
</feature>
<dbReference type="EMBL" id="JBJQND010000016">
    <property type="protein sequence ID" value="KAL3847607.1"/>
    <property type="molecule type" value="Genomic_DNA"/>
</dbReference>
<name>A0ABD3UDQ9_SINWO</name>
<evidence type="ECO:0000256" key="1">
    <source>
        <dbReference type="ARBA" id="ARBA00022729"/>
    </source>
</evidence>
<evidence type="ECO:0000256" key="3">
    <source>
        <dbReference type="SAM" id="Phobius"/>
    </source>
</evidence>
<sequence>MIICVILLFTADLLLVKGQDCTGTYDTLPDLERRARNYVLAANEGYVSDALLDSKWYKVNKSNMPTNYTNLDVGMCGTYFPIWMNGSIPSSSDGRVTRNACIISFFDICDPVKTIEVVNCSTFMLYKLVPTVQSSGYCFDPVKTEPERVPAPPASATVRSELYFTTETSRLGKQFRKPRLQFWCDFQENQNDKFFYLISWYVNGVMFKQEGPARYTSRNITNLHEDELIAKNYKLDITIKCTVRASTSVNGSLGNLTASTGYWMGIQVINPNVNLQQGKTAIVQLRATFPFGCYADFTNREPLCFLSIQMYDPYDTYNCLSSSISVKDSIRCGVKVQGLTYTELSLGKDYTNVITNMTITTKDANDYNPGRNRFVLKLVTERGNLVNDIIGGNYLTDVNIVFQETTSWKGKVCYSHIDPHMRTFDARNYENQNIGDFILYRHRSNKQEVQMRTTPCWSGRATCACAVAVRAGGDLFMINICSKPRLITFVSCAESILQVTQINPNLYKVFMPLGTTVYINILSDIYLNIDIYPSVKDVNETLGLCGVLNNNPGDDFQLPSGLQETNNNAFSTSWRIPSENSFFHPLNFNPTLWEEGSYLCVCPAALNTTTPPTTVSGDRLTPLCSASVYLSCTKKVINQGKPYACEVRTKRSETTRTKELERIFIKQSREDDPVFDIPRLQKRETRNYTFEEALSLCTSIFDANCTTSAFEGSLPENSNTFKNDSLSNCALDIMYIGDSSLANVHCESYRSAVDEEISRNSTYREANPDVVSSFRSTACISHCNFHGDCINGTCFCHESYIEEDCSVSLNVYPDVDDTFNGGLCKRDDEDCCGVKPIYGIHLVEGITKQKSERIQRYADGTEIILETISSNILVKNKYEGTMNVPCLARKRRSTNSRNIIQTFVEGVRVSLTNDGKNYGSSQTYFIYDSRCQGVVNATNGYTFYLIVKCPSSTKNPPTSPDLILIVASVVSVVIGSLMLVVTTIVILKCCFKKERKVTGNIQSSIASPIPGNTKFHGIALNFVQNKVPDDEPETERDHSFHNHRLWGERPGTAKEISVDF</sequence>
<dbReference type="Proteomes" id="UP001634394">
    <property type="component" value="Unassembled WGS sequence"/>
</dbReference>
<dbReference type="PROSITE" id="PS51233">
    <property type="entry name" value="VWFD"/>
    <property type="match status" value="1"/>
</dbReference>
<gene>
    <name evidence="6" type="ORF">ACJMK2_018510</name>
</gene>
<feature type="transmembrane region" description="Helical" evidence="3">
    <location>
        <begin position="962"/>
        <end position="987"/>
    </location>
</feature>
<dbReference type="InterPro" id="IPR001846">
    <property type="entry name" value="VWF_type-D"/>
</dbReference>
<evidence type="ECO:0000313" key="7">
    <source>
        <dbReference type="Proteomes" id="UP001634394"/>
    </source>
</evidence>
<evidence type="ECO:0000256" key="2">
    <source>
        <dbReference type="ARBA" id="ARBA00023157"/>
    </source>
</evidence>
<dbReference type="InterPro" id="IPR050969">
    <property type="entry name" value="Dev_Signal_Modulators"/>
</dbReference>
<keyword evidence="3" id="KW-0472">Membrane</keyword>
<accession>A0ABD3UDQ9</accession>
<protein>
    <recommendedName>
        <fullName evidence="5">VWFD domain-containing protein</fullName>
    </recommendedName>
</protein>
<dbReference type="PANTHER" id="PTHR14949:SF54">
    <property type="entry name" value="VWFD DOMAIN-CONTAINING PROTEIN"/>
    <property type="match status" value="1"/>
</dbReference>
<evidence type="ECO:0000259" key="5">
    <source>
        <dbReference type="PROSITE" id="PS51233"/>
    </source>
</evidence>
<dbReference type="InterPro" id="IPR058727">
    <property type="entry name" value="Helical_Vwde"/>
</dbReference>
<dbReference type="PANTHER" id="PTHR14949">
    <property type="entry name" value="EGF-LIKE-DOMAIN, MULTIPLE 7, 8"/>
    <property type="match status" value="1"/>
</dbReference>
<organism evidence="6 7">
    <name type="scientific">Sinanodonta woodiana</name>
    <name type="common">Chinese pond mussel</name>
    <name type="synonym">Anodonta woodiana</name>
    <dbReference type="NCBI Taxonomy" id="1069815"/>
    <lineage>
        <taxon>Eukaryota</taxon>
        <taxon>Metazoa</taxon>
        <taxon>Spiralia</taxon>
        <taxon>Lophotrochozoa</taxon>
        <taxon>Mollusca</taxon>
        <taxon>Bivalvia</taxon>
        <taxon>Autobranchia</taxon>
        <taxon>Heteroconchia</taxon>
        <taxon>Palaeoheterodonta</taxon>
        <taxon>Unionida</taxon>
        <taxon>Unionoidea</taxon>
        <taxon>Unionidae</taxon>
        <taxon>Unioninae</taxon>
        <taxon>Sinanodonta</taxon>
    </lineage>
</organism>
<dbReference type="Gene3D" id="2.10.25.10">
    <property type="entry name" value="Laminin"/>
    <property type="match status" value="1"/>
</dbReference>
<keyword evidence="1 4" id="KW-0732">Signal</keyword>
<dbReference type="Pfam" id="PF26129">
    <property type="entry name" value="Vwde"/>
    <property type="match status" value="1"/>
</dbReference>
<proteinExistence type="predicted"/>
<keyword evidence="3" id="KW-0812">Transmembrane</keyword>
<reference evidence="6 7" key="1">
    <citation type="submission" date="2024-11" db="EMBL/GenBank/DDBJ databases">
        <title>Chromosome-level genome assembly of the freshwater bivalve Anodonta woodiana.</title>
        <authorList>
            <person name="Chen X."/>
        </authorList>
    </citation>
    <scope>NUCLEOTIDE SEQUENCE [LARGE SCALE GENOMIC DNA]</scope>
    <source>
        <strain evidence="6">MN2024</strain>
        <tissue evidence="6">Gills</tissue>
    </source>
</reference>
<comment type="caution">
    <text evidence="6">The sequence shown here is derived from an EMBL/GenBank/DDBJ whole genome shotgun (WGS) entry which is preliminary data.</text>
</comment>
<evidence type="ECO:0000313" key="6">
    <source>
        <dbReference type="EMBL" id="KAL3847607.1"/>
    </source>
</evidence>